<evidence type="ECO:0000256" key="2">
    <source>
        <dbReference type="SAM" id="SignalP"/>
    </source>
</evidence>
<proteinExistence type="inferred from homology"/>
<evidence type="ECO:0000313" key="4">
    <source>
        <dbReference type="Proteomes" id="UP001217918"/>
    </source>
</evidence>
<dbReference type="SUPFAM" id="SSF54897">
    <property type="entry name" value="Protease propeptides/inhibitors"/>
    <property type="match status" value="1"/>
</dbReference>
<dbReference type="GO" id="GO:0042144">
    <property type="term" value="P:vacuole fusion, non-autophagic"/>
    <property type="evidence" value="ECO:0007669"/>
    <property type="project" value="TreeGrafter"/>
</dbReference>
<reference evidence="3" key="1">
    <citation type="journal article" date="2023" name="Mol. Plant Microbe Interact.">
        <title>Elucidating the Obligate Nature and Biological Capacity of an Invasive Fungal Corn Pathogen.</title>
        <authorList>
            <person name="MacCready J.S."/>
            <person name="Roggenkamp E.M."/>
            <person name="Gdanetz K."/>
            <person name="Chilvers M.I."/>
        </authorList>
    </citation>
    <scope>NUCLEOTIDE SEQUENCE</scope>
    <source>
        <strain evidence="3">PM02</strain>
    </source>
</reference>
<accession>A0AAD9I398</accession>
<dbReference type="PANTHER" id="PTHR28288:SF1">
    <property type="entry name" value="INHIBITOR I9 DOMAIN-CONTAINING PROTEIN"/>
    <property type="match status" value="1"/>
</dbReference>
<dbReference type="EMBL" id="JAQQPM010000003">
    <property type="protein sequence ID" value="KAK2069849.1"/>
    <property type="molecule type" value="Genomic_DNA"/>
</dbReference>
<evidence type="ECO:0000256" key="1">
    <source>
        <dbReference type="ARBA" id="ARBA00038069"/>
    </source>
</evidence>
<organism evidence="3 4">
    <name type="scientific">Phyllachora maydis</name>
    <dbReference type="NCBI Taxonomy" id="1825666"/>
    <lineage>
        <taxon>Eukaryota</taxon>
        <taxon>Fungi</taxon>
        <taxon>Dikarya</taxon>
        <taxon>Ascomycota</taxon>
        <taxon>Pezizomycotina</taxon>
        <taxon>Sordariomycetes</taxon>
        <taxon>Sordariomycetidae</taxon>
        <taxon>Phyllachorales</taxon>
        <taxon>Phyllachoraceae</taxon>
        <taxon>Phyllachora</taxon>
    </lineage>
</organism>
<dbReference type="AlphaFoldDB" id="A0AAD9I398"/>
<feature type="chain" id="PRO_5042104473" evidence="2">
    <location>
        <begin position="20"/>
        <end position="112"/>
    </location>
</feature>
<dbReference type="InterPro" id="IPR037045">
    <property type="entry name" value="S8pro/Inhibitor_I9_sf"/>
</dbReference>
<name>A0AAD9I398_9PEZI</name>
<gene>
    <name evidence="3" type="ORF">P8C59_004395</name>
</gene>
<feature type="signal peptide" evidence="2">
    <location>
        <begin position="1"/>
        <end position="19"/>
    </location>
</feature>
<comment type="caution">
    <text evidence="3">The sequence shown here is derived from an EMBL/GenBank/DDBJ whole genome shotgun (WGS) entry which is preliminary data.</text>
</comment>
<dbReference type="Gene3D" id="3.30.70.80">
    <property type="entry name" value="Peptidase S8 propeptide/proteinase inhibitor I9"/>
    <property type="match status" value="1"/>
</dbReference>
<protein>
    <submittedName>
        <fullName evidence="3">Uncharacterized protein</fullName>
    </submittedName>
</protein>
<dbReference type="InterPro" id="IPR052471">
    <property type="entry name" value="PBI_I9"/>
</dbReference>
<keyword evidence="2" id="KW-0732">Signal</keyword>
<evidence type="ECO:0000313" key="3">
    <source>
        <dbReference type="EMBL" id="KAK2069849.1"/>
    </source>
</evidence>
<dbReference type="PANTHER" id="PTHR28288">
    <property type="entry name" value="PROTEASE B INHIBITOR 2"/>
    <property type="match status" value="1"/>
</dbReference>
<sequence length="112" mass="12224">MRLFAFVLAALAVVSGVFAVDVQKSVIVSYSSTTPDSVLDQAKQAIEEGGGVILHEYKLIRGFAAKMGEKLLDSITTWGKDHNVVIEEDQSDKGLNQQVFEFTSSEMNNPSE</sequence>
<dbReference type="GO" id="GO:0004866">
    <property type="term" value="F:endopeptidase inhibitor activity"/>
    <property type="evidence" value="ECO:0007669"/>
    <property type="project" value="TreeGrafter"/>
</dbReference>
<comment type="similarity">
    <text evidence="1">Belongs to the protease inhibitor I9 family.</text>
</comment>
<dbReference type="Proteomes" id="UP001217918">
    <property type="component" value="Unassembled WGS sequence"/>
</dbReference>
<keyword evidence="4" id="KW-1185">Reference proteome</keyword>